<dbReference type="CDD" id="cd17620">
    <property type="entry name" value="REC_OmpR_KdpE-like"/>
    <property type="match status" value="1"/>
</dbReference>
<dbReference type="SMART" id="SM00448">
    <property type="entry name" value="REC"/>
    <property type="match status" value="1"/>
</dbReference>
<keyword evidence="7 11" id="KW-0238">DNA-binding</keyword>
<dbReference type="SUPFAM" id="SSF52172">
    <property type="entry name" value="CheY-like"/>
    <property type="match status" value="1"/>
</dbReference>
<dbReference type="GO" id="GO:0045893">
    <property type="term" value="P:positive regulation of DNA-templated transcription"/>
    <property type="evidence" value="ECO:0007669"/>
    <property type="project" value="UniProtKB-ARBA"/>
</dbReference>
<evidence type="ECO:0000256" key="6">
    <source>
        <dbReference type="ARBA" id="ARBA00023015"/>
    </source>
</evidence>
<dbReference type="InterPro" id="IPR001867">
    <property type="entry name" value="OmpR/PhoB-type_DNA-bd"/>
</dbReference>
<dbReference type="GO" id="GO:0000987">
    <property type="term" value="F:cis-regulatory region sequence-specific DNA binding"/>
    <property type="evidence" value="ECO:0007669"/>
    <property type="project" value="UniProtKB-ARBA"/>
</dbReference>
<dbReference type="Gene3D" id="3.40.50.2300">
    <property type="match status" value="1"/>
</dbReference>
<dbReference type="PROSITE" id="PS51755">
    <property type="entry name" value="OMPR_PHOB"/>
    <property type="match status" value="1"/>
</dbReference>
<dbReference type="GO" id="GO:0032993">
    <property type="term" value="C:protein-DNA complex"/>
    <property type="evidence" value="ECO:0007669"/>
    <property type="project" value="TreeGrafter"/>
</dbReference>
<proteinExistence type="predicted"/>
<dbReference type="Pfam" id="PF00072">
    <property type="entry name" value="Response_reg"/>
    <property type="match status" value="1"/>
</dbReference>
<dbReference type="SMART" id="SM00862">
    <property type="entry name" value="Trans_reg_C"/>
    <property type="match status" value="1"/>
</dbReference>
<reference evidence="14" key="1">
    <citation type="submission" date="2020-10" db="EMBL/GenBank/DDBJ databases">
        <authorList>
            <person name="Gilroy R."/>
        </authorList>
    </citation>
    <scope>NUCLEOTIDE SEQUENCE</scope>
    <source>
        <strain evidence="14">ChiHcec3-11533</strain>
    </source>
</reference>
<comment type="function">
    <text evidence="9">May play the central regulatory role in sporulation. It may be an element of the effector pathway responsible for the activation of sporulation genes in response to nutritional stress. Spo0A may act in concert with spo0H (a sigma factor) to control the expression of some genes that are critical to the sporulation process.</text>
</comment>
<gene>
    <name evidence="14" type="ORF">IAB02_01935</name>
</gene>
<feature type="domain" description="OmpR/PhoB-type" evidence="13">
    <location>
        <begin position="130"/>
        <end position="229"/>
    </location>
</feature>
<dbReference type="InterPro" id="IPR011006">
    <property type="entry name" value="CheY-like_superfamily"/>
</dbReference>
<dbReference type="InterPro" id="IPR001789">
    <property type="entry name" value="Sig_transdc_resp-reg_receiver"/>
</dbReference>
<evidence type="ECO:0000259" key="12">
    <source>
        <dbReference type="PROSITE" id="PS50110"/>
    </source>
</evidence>
<evidence type="ECO:0000256" key="2">
    <source>
        <dbReference type="ARBA" id="ARBA00018672"/>
    </source>
</evidence>
<evidence type="ECO:0000256" key="5">
    <source>
        <dbReference type="ARBA" id="ARBA00023012"/>
    </source>
</evidence>
<evidence type="ECO:0000256" key="10">
    <source>
        <dbReference type="PROSITE-ProRule" id="PRU00169"/>
    </source>
</evidence>
<comment type="caution">
    <text evidence="14">The sequence shown here is derived from an EMBL/GenBank/DDBJ whole genome shotgun (WGS) entry which is preliminary data.</text>
</comment>
<dbReference type="CDD" id="cd00383">
    <property type="entry name" value="trans_reg_C"/>
    <property type="match status" value="1"/>
</dbReference>
<evidence type="ECO:0000256" key="9">
    <source>
        <dbReference type="ARBA" id="ARBA00024867"/>
    </source>
</evidence>
<sequence>MTKLATILIVEDDERIRNYIKTVLTSCGYSVLETGNAKTALSMTASHSPDLMLLDLGLPDRDGQEILKELRQWTKMPVIVISARGLERDKVLALDNGADDYITKPFGTEELLARIRAALRHGKLRQGGEKTVYSGNGLCVDTERRLVTVDGQNVHLTQIEYKIVTLLCQNAGKVLTHDFMIREVWGPFSNCDTQLLRVNMANIRRKIEKDPTMPEYILTEIGVGYRMIEMD</sequence>
<feature type="domain" description="Response regulatory" evidence="12">
    <location>
        <begin position="6"/>
        <end position="119"/>
    </location>
</feature>
<dbReference type="PROSITE" id="PS50110">
    <property type="entry name" value="RESPONSE_REGULATORY"/>
    <property type="match status" value="1"/>
</dbReference>
<feature type="modified residue" description="4-aspartylphosphate" evidence="10">
    <location>
        <position position="55"/>
    </location>
</feature>
<evidence type="ECO:0000313" key="15">
    <source>
        <dbReference type="Proteomes" id="UP000824072"/>
    </source>
</evidence>
<keyword evidence="3" id="KW-0963">Cytoplasm</keyword>
<accession>A0A9D1IAW6</accession>
<keyword evidence="5" id="KW-0902">Two-component regulatory system</keyword>
<keyword evidence="4 10" id="KW-0597">Phosphoprotein</keyword>
<feature type="DNA-binding region" description="OmpR/PhoB-type" evidence="11">
    <location>
        <begin position="130"/>
        <end position="229"/>
    </location>
</feature>
<dbReference type="AlphaFoldDB" id="A0A9D1IAW6"/>
<evidence type="ECO:0000256" key="3">
    <source>
        <dbReference type="ARBA" id="ARBA00022490"/>
    </source>
</evidence>
<name>A0A9D1IAW6_9FIRM</name>
<evidence type="ECO:0000256" key="11">
    <source>
        <dbReference type="PROSITE-ProRule" id="PRU01091"/>
    </source>
</evidence>
<dbReference type="PANTHER" id="PTHR48111:SF50">
    <property type="entry name" value="KDP OPERON TRANSCRIPTIONAL REGULATORY PROTEIN KDPE"/>
    <property type="match status" value="1"/>
</dbReference>
<keyword evidence="8" id="KW-0804">Transcription</keyword>
<dbReference type="InterPro" id="IPR039420">
    <property type="entry name" value="WalR-like"/>
</dbReference>
<evidence type="ECO:0000256" key="1">
    <source>
        <dbReference type="ARBA" id="ARBA00004496"/>
    </source>
</evidence>
<organism evidence="14 15">
    <name type="scientific">Candidatus Pullichristensenella excrementigallinarum</name>
    <dbReference type="NCBI Taxonomy" id="2840907"/>
    <lineage>
        <taxon>Bacteria</taxon>
        <taxon>Bacillati</taxon>
        <taxon>Bacillota</taxon>
        <taxon>Clostridia</taxon>
        <taxon>Candidatus Pullichristensenella</taxon>
    </lineage>
</organism>
<evidence type="ECO:0000256" key="7">
    <source>
        <dbReference type="ARBA" id="ARBA00023125"/>
    </source>
</evidence>
<dbReference type="FunFam" id="3.40.50.2300:FF:000021">
    <property type="entry name" value="Two-component system response regulator KdpE"/>
    <property type="match status" value="1"/>
</dbReference>
<evidence type="ECO:0000259" key="13">
    <source>
        <dbReference type="PROSITE" id="PS51755"/>
    </source>
</evidence>
<comment type="subcellular location">
    <subcellularLocation>
        <location evidence="1">Cytoplasm</location>
    </subcellularLocation>
</comment>
<dbReference type="EMBL" id="DVMU01000044">
    <property type="protein sequence ID" value="HIU33301.1"/>
    <property type="molecule type" value="Genomic_DNA"/>
</dbReference>
<dbReference type="Proteomes" id="UP000824072">
    <property type="component" value="Unassembled WGS sequence"/>
</dbReference>
<dbReference type="GO" id="GO:0005829">
    <property type="term" value="C:cytosol"/>
    <property type="evidence" value="ECO:0007669"/>
    <property type="project" value="TreeGrafter"/>
</dbReference>
<dbReference type="Pfam" id="PF00486">
    <property type="entry name" value="Trans_reg_C"/>
    <property type="match status" value="1"/>
</dbReference>
<keyword evidence="6" id="KW-0805">Transcription regulation</keyword>
<dbReference type="Gene3D" id="1.10.10.10">
    <property type="entry name" value="Winged helix-like DNA-binding domain superfamily/Winged helix DNA-binding domain"/>
    <property type="match status" value="1"/>
</dbReference>
<dbReference type="GO" id="GO:0042802">
    <property type="term" value="F:identical protein binding"/>
    <property type="evidence" value="ECO:0007669"/>
    <property type="project" value="UniProtKB-ARBA"/>
</dbReference>
<dbReference type="InterPro" id="IPR036388">
    <property type="entry name" value="WH-like_DNA-bd_sf"/>
</dbReference>
<evidence type="ECO:0000256" key="8">
    <source>
        <dbReference type="ARBA" id="ARBA00023163"/>
    </source>
</evidence>
<reference evidence="14" key="2">
    <citation type="journal article" date="2021" name="PeerJ">
        <title>Extensive microbial diversity within the chicken gut microbiome revealed by metagenomics and culture.</title>
        <authorList>
            <person name="Gilroy R."/>
            <person name="Ravi A."/>
            <person name="Getino M."/>
            <person name="Pursley I."/>
            <person name="Horton D.L."/>
            <person name="Alikhan N.F."/>
            <person name="Baker D."/>
            <person name="Gharbi K."/>
            <person name="Hall N."/>
            <person name="Watson M."/>
            <person name="Adriaenssens E.M."/>
            <person name="Foster-Nyarko E."/>
            <person name="Jarju S."/>
            <person name="Secka A."/>
            <person name="Antonio M."/>
            <person name="Oren A."/>
            <person name="Chaudhuri R.R."/>
            <person name="La Ragione R."/>
            <person name="Hildebrand F."/>
            <person name="Pallen M.J."/>
        </authorList>
    </citation>
    <scope>NUCLEOTIDE SEQUENCE</scope>
    <source>
        <strain evidence="14">ChiHcec3-11533</strain>
    </source>
</reference>
<dbReference type="PANTHER" id="PTHR48111">
    <property type="entry name" value="REGULATOR OF RPOS"/>
    <property type="match status" value="1"/>
</dbReference>
<evidence type="ECO:0000256" key="4">
    <source>
        <dbReference type="ARBA" id="ARBA00022553"/>
    </source>
</evidence>
<evidence type="ECO:0000313" key="14">
    <source>
        <dbReference type="EMBL" id="HIU33301.1"/>
    </source>
</evidence>
<dbReference type="Gene3D" id="6.10.250.690">
    <property type="match status" value="1"/>
</dbReference>
<dbReference type="GO" id="GO:0000156">
    <property type="term" value="F:phosphorelay response regulator activity"/>
    <property type="evidence" value="ECO:0007669"/>
    <property type="project" value="TreeGrafter"/>
</dbReference>
<protein>
    <recommendedName>
        <fullName evidence="2">Stage 0 sporulation protein A homolog</fullName>
    </recommendedName>
</protein>